<keyword evidence="12" id="KW-1185">Reference proteome</keyword>
<dbReference type="Gene3D" id="3.30.200.40">
    <property type="entry name" value="Scavenger mRNA decapping enzyme, N-terminal domain"/>
    <property type="match status" value="1"/>
</dbReference>
<feature type="binding site" evidence="10">
    <location>
        <position position="169"/>
    </location>
    <ligand>
        <name>substrate</name>
    </ligand>
</feature>
<dbReference type="InterPro" id="IPR011145">
    <property type="entry name" value="Scavenger_mRNA_decap_enz_N"/>
</dbReference>
<organism evidence="11 12">
    <name type="scientific">Dermatophagoides farinae</name>
    <name type="common">American house dust mite</name>
    <dbReference type="NCBI Taxonomy" id="6954"/>
    <lineage>
        <taxon>Eukaryota</taxon>
        <taxon>Metazoa</taxon>
        <taxon>Ecdysozoa</taxon>
        <taxon>Arthropoda</taxon>
        <taxon>Chelicerata</taxon>
        <taxon>Arachnida</taxon>
        <taxon>Acari</taxon>
        <taxon>Acariformes</taxon>
        <taxon>Sarcoptiformes</taxon>
        <taxon>Astigmata</taxon>
        <taxon>Psoroptidia</taxon>
        <taxon>Analgoidea</taxon>
        <taxon>Pyroglyphidae</taxon>
        <taxon>Dermatophagoidinae</taxon>
        <taxon>Dermatophagoides</taxon>
    </lineage>
</organism>
<keyword evidence="8" id="KW-0507">mRNA processing</keyword>
<evidence type="ECO:0000256" key="8">
    <source>
        <dbReference type="PIRNR" id="PIRNR028973"/>
    </source>
</evidence>
<reference evidence="11" key="1">
    <citation type="submission" date="2013-05" db="EMBL/GenBank/DDBJ databases">
        <authorList>
            <person name="Yim A.K.Y."/>
            <person name="Chan T.F."/>
            <person name="Ji K.M."/>
            <person name="Liu X.Y."/>
            <person name="Zhou J.W."/>
            <person name="Li R.Q."/>
            <person name="Yang K.Y."/>
            <person name="Li J."/>
            <person name="Li M."/>
            <person name="Law P.T.W."/>
            <person name="Wu Y.L."/>
            <person name="Cai Z.L."/>
            <person name="Qin H."/>
            <person name="Bao Y."/>
            <person name="Leung R.K.K."/>
            <person name="Ng P.K.S."/>
            <person name="Zou J."/>
            <person name="Zhong X.J."/>
            <person name="Ran P.X."/>
            <person name="Zhong N.S."/>
            <person name="Liu Z.G."/>
            <person name="Tsui S.K.W."/>
        </authorList>
    </citation>
    <scope>NUCLEOTIDE SEQUENCE</scope>
    <source>
        <strain evidence="11">Derf</strain>
        <tissue evidence="11">Whole organism</tissue>
    </source>
</reference>
<evidence type="ECO:0000256" key="10">
    <source>
        <dbReference type="PIRSR" id="PIRSR028973-2"/>
    </source>
</evidence>
<evidence type="ECO:0000256" key="9">
    <source>
        <dbReference type="PIRSR" id="PIRSR028973-1"/>
    </source>
</evidence>
<dbReference type="PANTHER" id="PTHR12978:SF0">
    <property type="entry name" value="M7GPPPX DIPHOSPHATASE"/>
    <property type="match status" value="1"/>
</dbReference>
<evidence type="ECO:0000256" key="4">
    <source>
        <dbReference type="ARBA" id="ARBA00015636"/>
    </source>
</evidence>
<protein>
    <recommendedName>
        <fullName evidence="4 8">m7GpppX diphosphatase</fullName>
        <ecNumber evidence="3 8">3.6.1.59</ecNumber>
    </recommendedName>
</protein>
<dbReference type="GO" id="GO:0000290">
    <property type="term" value="P:deadenylation-dependent decapping of nuclear-transcribed mRNA"/>
    <property type="evidence" value="ECO:0007669"/>
    <property type="project" value="UniProtKB-UniRule"/>
</dbReference>
<feature type="binding site" evidence="10">
    <location>
        <position position="179"/>
    </location>
    <ligand>
        <name>substrate</name>
    </ligand>
</feature>
<dbReference type="GO" id="GO:0140932">
    <property type="term" value="F:5'-(N(7)-methyl 5'-triphosphoguanosine)-[mRNA] diphosphatase activity"/>
    <property type="evidence" value="ECO:0007669"/>
    <property type="project" value="UniProtKB-EC"/>
</dbReference>
<dbReference type="EMBL" id="ASGP02000005">
    <property type="protein sequence ID" value="KAH9506649.1"/>
    <property type="molecule type" value="Genomic_DNA"/>
</dbReference>
<dbReference type="SUPFAM" id="SSF102860">
    <property type="entry name" value="mRNA decapping enzyme DcpS N-terminal domain"/>
    <property type="match status" value="1"/>
</dbReference>
<dbReference type="GO" id="GO:0000340">
    <property type="term" value="F:RNA 7-methylguanosine cap binding"/>
    <property type="evidence" value="ECO:0007669"/>
    <property type="project" value="UniProtKB-UniRule"/>
</dbReference>
<name>A0A922L4Q5_DERFA</name>
<dbReference type="GO" id="GO:0000932">
    <property type="term" value="C:P-body"/>
    <property type="evidence" value="ECO:0007669"/>
    <property type="project" value="TreeGrafter"/>
</dbReference>
<evidence type="ECO:0000313" key="11">
    <source>
        <dbReference type="EMBL" id="KAH9506649.1"/>
    </source>
</evidence>
<comment type="subcellular location">
    <subcellularLocation>
        <location evidence="1 8">Nucleus</location>
    </subcellularLocation>
</comment>
<dbReference type="AlphaFoldDB" id="A0A922L4Q5"/>
<dbReference type="Proteomes" id="UP000790347">
    <property type="component" value="Unassembled WGS sequence"/>
</dbReference>
<feature type="binding site" evidence="10">
    <location>
        <begin position="265"/>
        <end position="276"/>
    </location>
    <ligand>
        <name>substrate</name>
    </ligand>
</feature>
<comment type="function">
    <text evidence="8">Decapping scavenger enzyme that catalyzes the cleavage of a residual cap structure following the degradation of mRNAs by the 3'-&gt;5' exosome-mediated mRNA decay pathway.</text>
</comment>
<dbReference type="Gene3D" id="3.30.428.10">
    <property type="entry name" value="HIT-like"/>
    <property type="match status" value="1"/>
</dbReference>
<dbReference type="Pfam" id="PF11969">
    <property type="entry name" value="DcpS_C"/>
    <property type="match status" value="1"/>
</dbReference>
<feature type="active site" description="Nucleophile" evidence="9">
    <location>
        <position position="274"/>
    </location>
</feature>
<comment type="catalytic activity">
    <reaction evidence="7 8">
        <text>a 5'-end (N(7)-methyl 5'-triphosphoguanosine)-ribonucleoside in mRNA + H2O = N(7)-methyl-GMP + a 5'-end diphospho-ribonucleoside in mRNA + 2 H(+)</text>
        <dbReference type="Rhea" id="RHEA:65388"/>
        <dbReference type="Rhea" id="RHEA-COMP:17165"/>
        <dbReference type="Rhea" id="RHEA-COMP:17167"/>
        <dbReference type="ChEBI" id="CHEBI:15377"/>
        <dbReference type="ChEBI" id="CHEBI:15378"/>
        <dbReference type="ChEBI" id="CHEBI:58285"/>
        <dbReference type="ChEBI" id="CHEBI:156461"/>
        <dbReference type="ChEBI" id="CHEBI:167616"/>
        <dbReference type="EC" id="3.6.1.59"/>
    </reaction>
</comment>
<dbReference type="InterPro" id="IPR008594">
    <property type="entry name" value="DcpS/DCS2"/>
</dbReference>
<proteinExistence type="inferred from homology"/>
<dbReference type="PANTHER" id="PTHR12978">
    <property type="entry name" value="HISTIDINE TRIAD HIT PROTEIN MEMBER"/>
    <property type="match status" value="1"/>
</dbReference>
<feature type="binding site" evidence="10">
    <location>
        <position position="197"/>
    </location>
    <ligand>
        <name>substrate</name>
    </ligand>
</feature>
<evidence type="ECO:0000256" key="5">
    <source>
        <dbReference type="ARBA" id="ARBA00022801"/>
    </source>
</evidence>
<dbReference type="FunFam" id="3.30.428.10:FF:000006">
    <property type="entry name" value="m7GpppX diphosphatase"/>
    <property type="match status" value="1"/>
</dbReference>
<dbReference type="Pfam" id="PF05652">
    <property type="entry name" value="DcpS"/>
    <property type="match status" value="1"/>
</dbReference>
<evidence type="ECO:0000256" key="2">
    <source>
        <dbReference type="ARBA" id="ARBA00010208"/>
    </source>
</evidence>
<dbReference type="PIRSF" id="PIRSF028973">
    <property type="entry name" value="Scavenger_mRNA_decap_enz"/>
    <property type="match status" value="1"/>
</dbReference>
<reference evidence="11" key="2">
    <citation type="journal article" date="2022" name="Res Sq">
        <title>Comparative Genomics Reveals Insights into the Divergent Evolution of Astigmatic Mites and Household Pest Adaptations.</title>
        <authorList>
            <person name="Xiong Q."/>
            <person name="Wan A.T.-Y."/>
            <person name="Liu X.-Y."/>
            <person name="Fung C.S.-H."/>
            <person name="Xiao X."/>
            <person name="Malainual N."/>
            <person name="Hou J."/>
            <person name="Wang L."/>
            <person name="Wang M."/>
            <person name="Yang K."/>
            <person name="Cui Y."/>
            <person name="Leung E."/>
            <person name="Nong W."/>
            <person name="Shin S.-K."/>
            <person name="Au S."/>
            <person name="Jeong K.Y."/>
            <person name="Chew F.T."/>
            <person name="Hui J."/>
            <person name="Leung T.F."/>
            <person name="Tungtrongchitr A."/>
            <person name="Zhong N."/>
            <person name="Liu Z."/>
            <person name="Tsui S."/>
        </authorList>
    </citation>
    <scope>NUCLEOTIDE SEQUENCE</scope>
    <source>
        <strain evidence="11">Derf</strain>
        <tissue evidence="11">Whole organism</tissue>
    </source>
</reference>
<accession>A0A922L4Q5</accession>
<dbReference type="EC" id="3.6.1.59" evidence="3 8"/>
<keyword evidence="6 8" id="KW-0539">Nucleus</keyword>
<comment type="similarity">
    <text evidence="2 8">Belongs to the HIT family.</text>
</comment>
<dbReference type="SUPFAM" id="SSF54197">
    <property type="entry name" value="HIT-like"/>
    <property type="match status" value="1"/>
</dbReference>
<dbReference type="GO" id="GO:0006397">
    <property type="term" value="P:mRNA processing"/>
    <property type="evidence" value="ECO:0007669"/>
    <property type="project" value="UniProtKB-KW"/>
</dbReference>
<comment type="caution">
    <text evidence="11">The sequence shown here is derived from an EMBL/GenBank/DDBJ whole genome shotgun (WGS) entry which is preliminary data.</text>
</comment>
<evidence type="ECO:0000256" key="7">
    <source>
        <dbReference type="ARBA" id="ARBA00048222"/>
    </source>
</evidence>
<evidence type="ECO:0000313" key="12">
    <source>
        <dbReference type="Proteomes" id="UP000790347"/>
    </source>
</evidence>
<evidence type="ECO:0000256" key="6">
    <source>
        <dbReference type="ARBA" id="ARBA00023242"/>
    </source>
</evidence>
<keyword evidence="5 8" id="KW-0378">Hydrolase</keyword>
<feature type="binding site" evidence="10">
    <location>
        <position position="195"/>
    </location>
    <ligand>
        <name>substrate</name>
    </ligand>
</feature>
<evidence type="ECO:0000256" key="3">
    <source>
        <dbReference type="ARBA" id="ARBA00012520"/>
    </source>
</evidence>
<dbReference type="GO" id="GO:0005634">
    <property type="term" value="C:nucleus"/>
    <property type="evidence" value="ECO:0007669"/>
    <property type="project" value="UniProtKB-SubCell"/>
</dbReference>
<dbReference type="InterPro" id="IPR036265">
    <property type="entry name" value="HIT-like_sf"/>
</dbReference>
<evidence type="ECO:0000256" key="1">
    <source>
        <dbReference type="ARBA" id="ARBA00004123"/>
    </source>
</evidence>
<sequence>MHGSICKDLLLKRFSFDSFDNDDDNEKCSLDLNLKFERVLRIDSKRKQVCLQCIYDQQPAILILEKNPFDEQLLAKIGNNFSQVVKRGTNLFRNDIYGSYLIDVIFDQLDDNLLLNKIFMSIIHPASPKDIEKYIDHPRRMIAETSDLYERITKPYIDEQVSTPGHLQWLYNVLDGTAETDRIIHSDQDFILAKDMKWNCKQDELSEIEKQGIYLNALVRRRDLHSLRDLNANHLPLLEAIYERGRQAISKRYSIHIDQLRVFIHYQPSFYHVHVHFTHIMNEHHGFQCERSHLLATVIQNIHLMNDYYQKVTLHFPLSDASKLKFD</sequence>
<gene>
    <name evidence="11" type="ORF">DERF_011372</name>
</gene>